<reference evidence="5 6" key="1">
    <citation type="submission" date="2024-07" db="EMBL/GenBank/DDBJ databases">
        <title>Uliginosibacterium flavum JJ3220;KACC:17644.</title>
        <authorList>
            <person name="Kim M.K."/>
        </authorList>
    </citation>
    <scope>NUCLEOTIDE SEQUENCE [LARGE SCALE GENOMIC DNA]</scope>
    <source>
        <strain evidence="5 6">KACC:17644</strain>
    </source>
</reference>
<feature type="domain" description="HpcH/HpaI aldolase/citrate lyase" evidence="4">
    <location>
        <begin position="57"/>
        <end position="236"/>
    </location>
</feature>
<evidence type="ECO:0000313" key="6">
    <source>
        <dbReference type="Proteomes" id="UP001549691"/>
    </source>
</evidence>
<dbReference type="GO" id="GO:0016829">
    <property type="term" value="F:lyase activity"/>
    <property type="evidence" value="ECO:0007669"/>
    <property type="project" value="UniProtKB-KW"/>
</dbReference>
<dbReference type="Gene3D" id="6.10.140.960">
    <property type="match status" value="1"/>
</dbReference>
<dbReference type="InterPro" id="IPR040442">
    <property type="entry name" value="Pyrv_kinase-like_dom_sf"/>
</dbReference>
<dbReference type="Gene3D" id="3.20.20.60">
    <property type="entry name" value="Phosphoenolpyruvate-binding domains"/>
    <property type="match status" value="1"/>
</dbReference>
<comment type="caution">
    <text evidence="5">The sequence shown here is derived from an EMBL/GenBank/DDBJ whole genome shotgun (WGS) entry which is preliminary data.</text>
</comment>
<dbReference type="EMBL" id="JBEWZI010000009">
    <property type="protein sequence ID" value="MET7014537.1"/>
    <property type="molecule type" value="Genomic_DNA"/>
</dbReference>
<comment type="cofactor">
    <cofactor evidence="1">
        <name>Mg(2+)</name>
        <dbReference type="ChEBI" id="CHEBI:18420"/>
    </cofactor>
</comment>
<accession>A0ABV2TKT0</accession>
<evidence type="ECO:0000256" key="3">
    <source>
        <dbReference type="ARBA" id="ARBA00022842"/>
    </source>
</evidence>
<keyword evidence="3" id="KW-0460">Magnesium</keyword>
<keyword evidence="2" id="KW-0479">Metal-binding</keyword>
<dbReference type="Pfam" id="PF03328">
    <property type="entry name" value="HpcH_HpaI"/>
    <property type="match status" value="1"/>
</dbReference>
<dbReference type="InterPro" id="IPR015813">
    <property type="entry name" value="Pyrv/PenolPyrv_kinase-like_dom"/>
</dbReference>
<keyword evidence="5" id="KW-0456">Lyase</keyword>
<evidence type="ECO:0000259" key="4">
    <source>
        <dbReference type="Pfam" id="PF03328"/>
    </source>
</evidence>
<dbReference type="PANTHER" id="PTHR11105">
    <property type="entry name" value="CITRATE LYASE SUBUNIT BETA-RELATED"/>
    <property type="match status" value="1"/>
</dbReference>
<dbReference type="RefSeq" id="WP_354600997.1">
    <property type="nucleotide sequence ID" value="NZ_JBEWZI010000009.1"/>
</dbReference>
<proteinExistence type="predicted"/>
<dbReference type="Proteomes" id="UP001549691">
    <property type="component" value="Unassembled WGS sequence"/>
</dbReference>
<evidence type="ECO:0000256" key="1">
    <source>
        <dbReference type="ARBA" id="ARBA00001946"/>
    </source>
</evidence>
<sequence>MSTASPRSPLHPDAVLYPEGSPLPRIPVVEHFAGNEKTMRKALALQTERGAVFDITCDCEDGAPAGAERDHAEMIAALIMSADNRFNRVGARIHDITHNAWRTDLEQIVGLAGTRLAYLVLPKARGASDVERVIASLREVEARGGLMREIPLHVLIETHGALHQVWDIAALPGVETLDFGLMDFVSAHHGAIGSAAMRSPGQFEHPLIIDAKTRIVSAALAHGVVPSHNVCTELADGKVIEMDARRARNEFGFLRMWSIHPNQIESILQGMQPAAAEVGSASEIILAAQDADWGPIRHQDRLHDRASYRYYWNVLKRAHATGITLQDAVLNRFFD</sequence>
<dbReference type="InterPro" id="IPR011206">
    <property type="entry name" value="Citrate_lyase_beta/mcl1/mcl2"/>
</dbReference>
<dbReference type="InterPro" id="IPR040186">
    <property type="entry name" value="Citramalyl-CoA_lyase"/>
</dbReference>
<dbReference type="SUPFAM" id="SSF51621">
    <property type="entry name" value="Phosphoenolpyruvate/pyruvate domain"/>
    <property type="match status" value="1"/>
</dbReference>
<dbReference type="PANTHER" id="PTHR11105:SF0">
    <property type="entry name" value="CITRAMALYL-COA LYASE, MITOCHONDRIAL"/>
    <property type="match status" value="1"/>
</dbReference>
<name>A0ABV2TKT0_9RHOO</name>
<gene>
    <name evidence="5" type="ORF">ABXR19_10085</name>
</gene>
<organism evidence="5 6">
    <name type="scientific">Uliginosibacterium flavum</name>
    <dbReference type="NCBI Taxonomy" id="1396831"/>
    <lineage>
        <taxon>Bacteria</taxon>
        <taxon>Pseudomonadati</taxon>
        <taxon>Pseudomonadota</taxon>
        <taxon>Betaproteobacteria</taxon>
        <taxon>Rhodocyclales</taxon>
        <taxon>Zoogloeaceae</taxon>
        <taxon>Uliginosibacterium</taxon>
    </lineage>
</organism>
<protein>
    <submittedName>
        <fullName evidence="5">Aldolase/citrate lyase family protein</fullName>
    </submittedName>
</protein>
<evidence type="ECO:0000256" key="2">
    <source>
        <dbReference type="ARBA" id="ARBA00022723"/>
    </source>
</evidence>
<dbReference type="InterPro" id="IPR005000">
    <property type="entry name" value="Aldolase/citrate-lyase_domain"/>
</dbReference>
<keyword evidence="6" id="KW-1185">Reference proteome</keyword>
<dbReference type="PIRSF" id="PIRSF015582">
    <property type="entry name" value="Cit_lyase_B"/>
    <property type="match status" value="1"/>
</dbReference>
<evidence type="ECO:0000313" key="5">
    <source>
        <dbReference type="EMBL" id="MET7014537.1"/>
    </source>
</evidence>